<dbReference type="SUPFAM" id="SSF48498">
    <property type="entry name" value="Tetracyclin repressor-like, C-terminal domain"/>
    <property type="match status" value="1"/>
</dbReference>
<dbReference type="Gene3D" id="1.10.10.60">
    <property type="entry name" value="Homeodomain-like"/>
    <property type="match status" value="1"/>
</dbReference>
<dbReference type="InterPro" id="IPR025996">
    <property type="entry name" value="MT1864/Rv1816-like_C"/>
</dbReference>
<name>A0ABM8G3A6_9CELL</name>
<evidence type="ECO:0000256" key="3">
    <source>
        <dbReference type="SAM" id="MobiDB-lite"/>
    </source>
</evidence>
<reference evidence="6" key="1">
    <citation type="journal article" date="2019" name="Int. J. Syst. Evol. Microbiol.">
        <title>The Global Catalogue of Microorganisms (GCM) 10K type strain sequencing project: providing services to taxonomists for standard genome sequencing and annotation.</title>
        <authorList>
            <consortium name="The Broad Institute Genomics Platform"/>
            <consortium name="The Broad Institute Genome Sequencing Center for Infectious Disease"/>
            <person name="Wu L."/>
            <person name="Ma J."/>
        </authorList>
    </citation>
    <scope>NUCLEOTIDE SEQUENCE [LARGE SCALE GENOMIC DNA]</scope>
    <source>
        <strain evidence="6">NBRC 108565</strain>
    </source>
</reference>
<dbReference type="Gene3D" id="1.10.357.10">
    <property type="entry name" value="Tetracycline Repressor, domain 2"/>
    <property type="match status" value="1"/>
</dbReference>
<gene>
    <name evidence="5" type="ORF">GCM10025865_18140</name>
</gene>
<dbReference type="RefSeq" id="WP_286216989.1">
    <property type="nucleotide sequence ID" value="NZ_AP027729.1"/>
</dbReference>
<evidence type="ECO:0000256" key="2">
    <source>
        <dbReference type="ARBA" id="ARBA00023163"/>
    </source>
</evidence>
<evidence type="ECO:0000259" key="4">
    <source>
        <dbReference type="Pfam" id="PF13305"/>
    </source>
</evidence>
<evidence type="ECO:0000256" key="1">
    <source>
        <dbReference type="ARBA" id="ARBA00023015"/>
    </source>
</evidence>
<keyword evidence="2" id="KW-0804">Transcription</keyword>
<protein>
    <submittedName>
        <fullName evidence="5">TetR family transcriptional regulator</fullName>
    </submittedName>
</protein>
<keyword evidence="1" id="KW-0805">Transcription regulation</keyword>
<evidence type="ECO:0000313" key="5">
    <source>
        <dbReference type="EMBL" id="BDZ42515.1"/>
    </source>
</evidence>
<dbReference type="Proteomes" id="UP001321475">
    <property type="component" value="Chromosome"/>
</dbReference>
<dbReference type="EMBL" id="AP027729">
    <property type="protein sequence ID" value="BDZ42515.1"/>
    <property type="molecule type" value="Genomic_DNA"/>
</dbReference>
<accession>A0ABM8G3A6</accession>
<evidence type="ECO:0000313" key="6">
    <source>
        <dbReference type="Proteomes" id="UP001321475"/>
    </source>
</evidence>
<organism evidence="5 6">
    <name type="scientific">Paraoerskovia sediminicola</name>
    <dbReference type="NCBI Taxonomy" id="1138587"/>
    <lineage>
        <taxon>Bacteria</taxon>
        <taxon>Bacillati</taxon>
        <taxon>Actinomycetota</taxon>
        <taxon>Actinomycetes</taxon>
        <taxon>Micrococcales</taxon>
        <taxon>Cellulomonadaceae</taxon>
        <taxon>Paraoerskovia</taxon>
    </lineage>
</organism>
<proteinExistence type="predicted"/>
<feature type="domain" description="HTH-type transcriptional regulator MT1864/Rv1816-like C-terminal" evidence="4">
    <location>
        <begin position="93"/>
        <end position="187"/>
    </location>
</feature>
<feature type="region of interest" description="Disordered" evidence="3">
    <location>
        <begin position="193"/>
        <end position="213"/>
    </location>
</feature>
<keyword evidence="6" id="KW-1185">Reference proteome</keyword>
<dbReference type="InterPro" id="IPR036271">
    <property type="entry name" value="Tet_transcr_reg_TetR-rel_C_sf"/>
</dbReference>
<sequence length="213" mass="21924">MPRAGLDADVVTRCAAAMLDADGTAAPTGPRKAGGTTGLLARVAQELGVATPSLYKHVGGLDDLMGRVAAAATWDLAGRLGRAVQGRSGRDALESLAEEYRRFAHDHPATYPLTQRHRTDEAWTAAAAESLAVVAAALSGYGVTADDVDRIRFVRATVHGFVDLERRGGFGLPASVDASFAFTIDALDITLQAGGGGSHGRSDNGSDGGARPA</sequence>
<dbReference type="Pfam" id="PF13305">
    <property type="entry name" value="TetR_C_33"/>
    <property type="match status" value="1"/>
</dbReference>